<evidence type="ECO:0000256" key="9">
    <source>
        <dbReference type="ARBA" id="ARBA00022824"/>
    </source>
</evidence>
<comment type="caution">
    <text evidence="17">The sequence shown here is derived from an EMBL/GenBank/DDBJ whole genome shotgun (WGS) entry which is preliminary data.</text>
</comment>
<reference evidence="17 18" key="1">
    <citation type="journal article" date="2020" name="Nature">
        <title>Six reference-quality genomes reveal evolution of bat adaptations.</title>
        <authorList>
            <person name="Jebb D."/>
            <person name="Huang Z."/>
            <person name="Pippel M."/>
            <person name="Hughes G.M."/>
            <person name="Lavrichenko K."/>
            <person name="Devanna P."/>
            <person name="Winkler S."/>
            <person name="Jermiin L.S."/>
            <person name="Skirmuntt E.C."/>
            <person name="Katzourakis A."/>
            <person name="Burkitt-Gray L."/>
            <person name="Ray D.A."/>
            <person name="Sullivan K.A.M."/>
            <person name="Roscito J.G."/>
            <person name="Kirilenko B.M."/>
            <person name="Davalos L.M."/>
            <person name="Corthals A.P."/>
            <person name="Power M.L."/>
            <person name="Jones G."/>
            <person name="Ransome R.D."/>
            <person name="Dechmann D.K.N."/>
            <person name="Locatelli A.G."/>
            <person name="Puechmaille S.J."/>
            <person name="Fedrigo O."/>
            <person name="Jarvis E.D."/>
            <person name="Hiller M."/>
            <person name="Vernes S.C."/>
            <person name="Myers E.W."/>
            <person name="Teeling E.C."/>
        </authorList>
    </citation>
    <scope>NUCLEOTIDE SEQUENCE [LARGE SCALE GENOMIC DNA]</scope>
    <source>
        <strain evidence="17">MRhiFer1</strain>
        <tissue evidence="17">Lung</tissue>
    </source>
</reference>
<dbReference type="InterPro" id="IPR027417">
    <property type="entry name" value="P-loop_NTPase"/>
</dbReference>
<dbReference type="InterPro" id="IPR045058">
    <property type="entry name" value="GIMA/IAN/Toc"/>
</dbReference>
<dbReference type="GO" id="GO:0005783">
    <property type="term" value="C:endoplasmic reticulum"/>
    <property type="evidence" value="ECO:0007669"/>
    <property type="project" value="UniProtKB-SubCell"/>
</dbReference>
<keyword evidence="11" id="KW-0496">Mitochondrion</keyword>
<evidence type="ECO:0000256" key="4">
    <source>
        <dbReference type="ARBA" id="ARBA00004555"/>
    </source>
</evidence>
<feature type="domain" description="AIG1-type G" evidence="16">
    <location>
        <begin position="276"/>
        <end position="463"/>
    </location>
</feature>
<dbReference type="GO" id="GO:0005525">
    <property type="term" value="F:GTP binding"/>
    <property type="evidence" value="ECO:0007669"/>
    <property type="project" value="UniProtKB-KW"/>
</dbReference>
<dbReference type="GO" id="GO:0005739">
    <property type="term" value="C:mitochondrion"/>
    <property type="evidence" value="ECO:0007669"/>
    <property type="project" value="UniProtKB-SubCell"/>
</dbReference>
<comment type="function">
    <text evidence="13">Exerts an anti-apoptotic effect in the immune system and is involved in responses to infections.</text>
</comment>
<dbReference type="PANTHER" id="PTHR10903">
    <property type="entry name" value="GTPASE, IMAP FAMILY MEMBER-RELATED"/>
    <property type="match status" value="1"/>
</dbReference>
<dbReference type="PROSITE" id="PS51720">
    <property type="entry name" value="G_AIG1"/>
    <property type="match status" value="3"/>
</dbReference>
<evidence type="ECO:0000256" key="3">
    <source>
        <dbReference type="ARBA" id="ARBA00004514"/>
    </source>
</evidence>
<dbReference type="GO" id="GO:0005794">
    <property type="term" value="C:Golgi apparatus"/>
    <property type="evidence" value="ECO:0007669"/>
    <property type="project" value="UniProtKB-SubCell"/>
</dbReference>
<dbReference type="Gene3D" id="3.40.50.300">
    <property type="entry name" value="P-loop containing nucleotide triphosphate hydrolases"/>
    <property type="match status" value="3"/>
</dbReference>
<accession>A0A7J7RIG8</accession>
<evidence type="ECO:0000256" key="7">
    <source>
        <dbReference type="ARBA" id="ARBA00022737"/>
    </source>
</evidence>
<evidence type="ECO:0000256" key="10">
    <source>
        <dbReference type="ARBA" id="ARBA00023034"/>
    </source>
</evidence>
<dbReference type="FunFam" id="3.40.50.300:FF:000536">
    <property type="entry name" value="GTPase IMAP family member 8"/>
    <property type="match status" value="3"/>
</dbReference>
<evidence type="ECO:0000313" key="17">
    <source>
        <dbReference type="EMBL" id="KAF6276000.1"/>
    </source>
</evidence>
<keyword evidence="6" id="KW-0963">Cytoplasm</keyword>
<dbReference type="PANTHER" id="PTHR10903:SF73">
    <property type="entry name" value="GTPASE IMAP FAMILY MEMBER 8"/>
    <property type="match status" value="1"/>
</dbReference>
<feature type="domain" description="AIG1-type G" evidence="16">
    <location>
        <begin position="41"/>
        <end position="251"/>
    </location>
</feature>
<dbReference type="SUPFAM" id="SSF52540">
    <property type="entry name" value="P-loop containing nucleoside triphosphate hydrolases"/>
    <property type="match status" value="3"/>
</dbReference>
<gene>
    <name evidence="17" type="ORF">mRhiFer1_005668</name>
</gene>
<evidence type="ECO:0000256" key="2">
    <source>
        <dbReference type="ARBA" id="ARBA00004240"/>
    </source>
</evidence>
<evidence type="ECO:0000256" key="12">
    <source>
        <dbReference type="ARBA" id="ARBA00023134"/>
    </source>
</evidence>
<evidence type="ECO:0000256" key="14">
    <source>
        <dbReference type="ARBA" id="ARBA00073539"/>
    </source>
</evidence>
<dbReference type="GO" id="GO:0005829">
    <property type="term" value="C:cytosol"/>
    <property type="evidence" value="ECO:0007669"/>
    <property type="project" value="UniProtKB-SubCell"/>
</dbReference>
<dbReference type="InterPro" id="IPR006703">
    <property type="entry name" value="G_AIG1"/>
</dbReference>
<evidence type="ECO:0000256" key="1">
    <source>
        <dbReference type="ARBA" id="ARBA00004173"/>
    </source>
</evidence>
<evidence type="ECO:0000259" key="16">
    <source>
        <dbReference type="PROSITE" id="PS51720"/>
    </source>
</evidence>
<keyword evidence="7" id="KW-0677">Repeat</keyword>
<dbReference type="Pfam" id="PF04548">
    <property type="entry name" value="AIG1"/>
    <property type="match status" value="3"/>
</dbReference>
<protein>
    <recommendedName>
        <fullName evidence="14">GTPase IMAP family member 8</fullName>
    </recommendedName>
    <alternativeName>
        <fullName evidence="15">Immune-associated nucleotide-binding protein 9</fullName>
    </alternativeName>
</protein>
<keyword evidence="8" id="KW-0547">Nucleotide-binding</keyword>
<dbReference type="AlphaFoldDB" id="A0A7J7RIG8"/>
<sequence length="685" mass="76437">MQQAECGASETVTCQGTGPRYRYITSGSLCQEDVLEQGSSPRELRLLLLGKQGAGKSATGNTLLGKAVFTSKFSEQMVTKTCQKESGAMKGEKVVVIDTPDLFSSNACAKDREHNLKACLQLSEPNLHALLLVVPTGHYTVEDSETDKGIREVFGAKAPRHTILTFTRKEELDGHSMQDYIENNESLRELVQIYEGKYCALDNKAGEEQRDSQAQELLHMVRELVKKQGPYCMSSRKEGNWFQDPVNEVTSQKGHSPLGPGEQQLLAAECEPNSRMSELKVLLVGKRGAGKSTIGNSLLGKHVFDTRFSEKPVTQTFKSESRIWKGKKFCIIDSPDLSSLENYKSELLCHMSPGPNAFLLVTPLGSFSKQDVQVLTSLQNSFGDKCFEFMIILFTRKEDLGDQEVDSFLKSTDLSELIKKCQSRYSVFNYRKKAEYEHQVNELLQKLESMMGQNEDEPCSSLRKKNPLTLVLVGRSGTGKSATGNTILGHSVFHSQLQAQPVTKTWQESVTTRDEQAVVVVDTPAVGLLSAEGDQSQLRELKSHLSKEGSNAIFVLVLQLGRFTQEDQMAVERLREIFGKEVMKHTIILFTRKEDLGDGTLANYIENTDNKALKKLMKKCGQRVYAFNNKEPGQAKENQVKDLLKMANDLIDRLGGYRCLAQENVNKKPIGVLKSLYPKNCKDKS</sequence>
<name>A0A7J7RIG8_RHIFE</name>
<comment type="subcellular location">
    <subcellularLocation>
        <location evidence="3">Cytoplasm</location>
        <location evidence="3">Cytosol</location>
    </subcellularLocation>
    <subcellularLocation>
        <location evidence="2">Endoplasmic reticulum</location>
    </subcellularLocation>
    <subcellularLocation>
        <location evidence="4">Golgi apparatus</location>
    </subcellularLocation>
    <subcellularLocation>
        <location evidence="1">Mitochondrion</location>
    </subcellularLocation>
</comment>
<feature type="domain" description="AIG1-type G" evidence="16">
    <location>
        <begin position="465"/>
        <end position="669"/>
    </location>
</feature>
<evidence type="ECO:0000256" key="11">
    <source>
        <dbReference type="ARBA" id="ARBA00023128"/>
    </source>
</evidence>
<dbReference type="Proteomes" id="UP000585614">
    <property type="component" value="Unassembled WGS sequence"/>
</dbReference>
<evidence type="ECO:0000256" key="6">
    <source>
        <dbReference type="ARBA" id="ARBA00022490"/>
    </source>
</evidence>
<evidence type="ECO:0000256" key="15">
    <source>
        <dbReference type="ARBA" id="ARBA00077278"/>
    </source>
</evidence>
<evidence type="ECO:0000256" key="13">
    <source>
        <dbReference type="ARBA" id="ARBA00056809"/>
    </source>
</evidence>
<keyword evidence="9" id="KW-0256">Endoplasmic reticulum</keyword>
<organism evidence="17 18">
    <name type="scientific">Rhinolophus ferrumequinum</name>
    <name type="common">Greater horseshoe bat</name>
    <dbReference type="NCBI Taxonomy" id="59479"/>
    <lineage>
        <taxon>Eukaryota</taxon>
        <taxon>Metazoa</taxon>
        <taxon>Chordata</taxon>
        <taxon>Craniata</taxon>
        <taxon>Vertebrata</taxon>
        <taxon>Euteleostomi</taxon>
        <taxon>Mammalia</taxon>
        <taxon>Eutheria</taxon>
        <taxon>Laurasiatheria</taxon>
        <taxon>Chiroptera</taxon>
        <taxon>Yinpterochiroptera</taxon>
        <taxon>Rhinolophoidea</taxon>
        <taxon>Rhinolophidae</taxon>
        <taxon>Rhinolophinae</taxon>
        <taxon>Rhinolophus</taxon>
    </lineage>
</organism>
<proteinExistence type="inferred from homology"/>
<dbReference type="EMBL" id="JACAGC010000026">
    <property type="protein sequence ID" value="KAF6276000.1"/>
    <property type="molecule type" value="Genomic_DNA"/>
</dbReference>
<evidence type="ECO:0000313" key="18">
    <source>
        <dbReference type="Proteomes" id="UP000585614"/>
    </source>
</evidence>
<evidence type="ECO:0000256" key="5">
    <source>
        <dbReference type="ARBA" id="ARBA00008535"/>
    </source>
</evidence>
<evidence type="ECO:0000256" key="8">
    <source>
        <dbReference type="ARBA" id="ARBA00022741"/>
    </source>
</evidence>
<keyword evidence="10" id="KW-0333">Golgi apparatus</keyword>
<comment type="similarity">
    <text evidence="5">Belongs to the TRAFAC class TrmE-Era-EngA-EngB-Septin-like GTPase superfamily. AIG1/Toc34/Toc159-like paraseptin GTPase family. IAN subfamily.</text>
</comment>
<keyword evidence="12" id="KW-0342">GTP-binding</keyword>
<dbReference type="CDD" id="cd01852">
    <property type="entry name" value="AIG1"/>
    <property type="match status" value="1"/>
</dbReference>